<dbReference type="AlphaFoldDB" id="A0A538T4S4"/>
<name>A0A538T4S4_UNCEI</name>
<organism evidence="1 2">
    <name type="scientific">Eiseniibacteriota bacterium</name>
    <dbReference type="NCBI Taxonomy" id="2212470"/>
    <lineage>
        <taxon>Bacteria</taxon>
        <taxon>Candidatus Eiseniibacteriota</taxon>
    </lineage>
</organism>
<accession>A0A538T4S4</accession>
<protein>
    <submittedName>
        <fullName evidence="1">DUF3052 family protein</fullName>
    </submittedName>
</protein>
<dbReference type="EMBL" id="VBOS01000072">
    <property type="protein sequence ID" value="TMQ58635.1"/>
    <property type="molecule type" value="Genomic_DNA"/>
</dbReference>
<evidence type="ECO:0000313" key="1">
    <source>
        <dbReference type="EMBL" id="TMQ58635.1"/>
    </source>
</evidence>
<reference evidence="1 2" key="1">
    <citation type="journal article" date="2019" name="Nat. Microbiol.">
        <title>Mediterranean grassland soil C-N compound turnover is dependent on rainfall and depth, and is mediated by genomically divergent microorganisms.</title>
        <authorList>
            <person name="Diamond S."/>
            <person name="Andeer P.F."/>
            <person name="Li Z."/>
            <person name="Crits-Christoph A."/>
            <person name="Burstein D."/>
            <person name="Anantharaman K."/>
            <person name="Lane K.R."/>
            <person name="Thomas B.C."/>
            <person name="Pan C."/>
            <person name="Northen T.R."/>
            <person name="Banfield J.F."/>
        </authorList>
    </citation>
    <scope>NUCLEOTIDE SEQUENCE [LARGE SCALE GENOMIC DNA]</scope>
    <source>
        <strain evidence="1">WS_2</strain>
    </source>
</reference>
<sequence>MGLPSARSRVDKLGVKGGQRVSVTGLDDAAFATELADRTDRVHVGRIVKGSGLIVLGVTTRRDLGRLEVALRSLDRDGAVWVVWPKGRRELTEDHIRAAALEAGLVDVKVMAFSTALSALKLVIPVAKR</sequence>
<proteinExistence type="predicted"/>
<dbReference type="Proteomes" id="UP000317716">
    <property type="component" value="Unassembled WGS sequence"/>
</dbReference>
<comment type="caution">
    <text evidence="1">The sequence shown here is derived from an EMBL/GenBank/DDBJ whole genome shotgun (WGS) entry which is preliminary data.</text>
</comment>
<gene>
    <name evidence="1" type="ORF">E6K72_02355</name>
</gene>
<evidence type="ECO:0000313" key="2">
    <source>
        <dbReference type="Proteomes" id="UP000317716"/>
    </source>
</evidence>